<organism evidence="8 9">
    <name type="scientific">Streptomyces rubrogriseus</name>
    <dbReference type="NCBI Taxonomy" id="194673"/>
    <lineage>
        <taxon>Bacteria</taxon>
        <taxon>Bacillati</taxon>
        <taxon>Actinomycetota</taxon>
        <taxon>Actinomycetes</taxon>
        <taxon>Kitasatosporales</taxon>
        <taxon>Streptomycetaceae</taxon>
        <taxon>Streptomyces</taxon>
        <taxon>Streptomyces violaceoruber group</taxon>
    </lineage>
</organism>
<dbReference type="PANTHER" id="PTHR23542:SF1">
    <property type="entry name" value="MAJOR FACILITATOR SUPERFAMILY (MFS) PROFILE DOMAIN-CONTAINING PROTEIN"/>
    <property type="match status" value="1"/>
</dbReference>
<feature type="compositionally biased region" description="Polar residues" evidence="5">
    <location>
        <begin position="191"/>
        <end position="210"/>
    </location>
</feature>
<gene>
    <name evidence="8" type="ORF">G3I66_11570</name>
</gene>
<dbReference type="EMBL" id="JAAGMQ010000344">
    <property type="protein sequence ID" value="NEC33814.1"/>
    <property type="molecule type" value="Genomic_DNA"/>
</dbReference>
<dbReference type="GO" id="GO:0022857">
    <property type="term" value="F:transmembrane transporter activity"/>
    <property type="evidence" value="ECO:0007669"/>
    <property type="project" value="InterPro"/>
</dbReference>
<protein>
    <submittedName>
        <fullName evidence="8">MFS transporter</fullName>
    </submittedName>
</protein>
<comment type="subcellular location">
    <subcellularLocation>
        <location evidence="1">Cell membrane</location>
        <topology evidence="1">Multi-pass membrane protein</topology>
    </subcellularLocation>
</comment>
<name>A0A6G3TB13_9ACTN</name>
<keyword evidence="4 6" id="KW-0472">Membrane</keyword>
<keyword evidence="3 6" id="KW-1133">Transmembrane helix</keyword>
<evidence type="ECO:0000256" key="5">
    <source>
        <dbReference type="SAM" id="MobiDB-lite"/>
    </source>
</evidence>
<feature type="transmembrane region" description="Helical" evidence="6">
    <location>
        <begin position="42"/>
        <end position="59"/>
    </location>
</feature>
<evidence type="ECO:0000256" key="1">
    <source>
        <dbReference type="ARBA" id="ARBA00004651"/>
    </source>
</evidence>
<evidence type="ECO:0000256" key="3">
    <source>
        <dbReference type="ARBA" id="ARBA00022989"/>
    </source>
</evidence>
<feature type="region of interest" description="Disordered" evidence="5">
    <location>
        <begin position="179"/>
        <end position="210"/>
    </location>
</feature>
<feature type="domain" description="Major facilitator superfamily (MFS) profile" evidence="7">
    <location>
        <begin position="1"/>
        <end position="210"/>
    </location>
</feature>
<evidence type="ECO:0000259" key="7">
    <source>
        <dbReference type="PROSITE" id="PS50850"/>
    </source>
</evidence>
<feature type="transmembrane region" description="Helical" evidence="6">
    <location>
        <begin position="9"/>
        <end position="30"/>
    </location>
</feature>
<dbReference type="PROSITE" id="PS50850">
    <property type="entry name" value="MFS"/>
    <property type="match status" value="1"/>
</dbReference>
<dbReference type="Pfam" id="PF07690">
    <property type="entry name" value="MFS_1"/>
    <property type="match status" value="1"/>
</dbReference>
<dbReference type="SUPFAM" id="SSF103473">
    <property type="entry name" value="MFS general substrate transporter"/>
    <property type="match status" value="1"/>
</dbReference>
<dbReference type="InterPro" id="IPR011701">
    <property type="entry name" value="MFS"/>
</dbReference>
<dbReference type="GO" id="GO:0005886">
    <property type="term" value="C:plasma membrane"/>
    <property type="evidence" value="ECO:0007669"/>
    <property type="project" value="UniProtKB-SubCell"/>
</dbReference>
<dbReference type="InterPro" id="IPR020846">
    <property type="entry name" value="MFS_dom"/>
</dbReference>
<evidence type="ECO:0000256" key="6">
    <source>
        <dbReference type="SAM" id="Phobius"/>
    </source>
</evidence>
<dbReference type="AlphaFoldDB" id="A0A6G3TB13"/>
<evidence type="ECO:0000313" key="8">
    <source>
        <dbReference type="EMBL" id="NEC33814.1"/>
    </source>
</evidence>
<accession>A0A6G3TB13</accession>
<feature type="transmembrane region" description="Helical" evidence="6">
    <location>
        <begin position="95"/>
        <end position="116"/>
    </location>
</feature>
<proteinExistence type="predicted"/>
<keyword evidence="2 6" id="KW-0812">Transmembrane</keyword>
<reference evidence="8 9" key="1">
    <citation type="submission" date="2020-01" db="EMBL/GenBank/DDBJ databases">
        <title>Insect and environment-associated Actinomycetes.</title>
        <authorList>
            <person name="Currrie C."/>
            <person name="Chevrette M."/>
            <person name="Carlson C."/>
            <person name="Stubbendieck R."/>
            <person name="Wendt-Pienkowski E."/>
        </authorList>
    </citation>
    <scope>NUCLEOTIDE SEQUENCE [LARGE SCALE GENOMIC DNA]</scope>
    <source>
        <strain evidence="8 9">SID7739</strain>
    </source>
</reference>
<dbReference type="RefSeq" id="WP_164273352.1">
    <property type="nucleotide sequence ID" value="NZ_JAAGMQ010000344.1"/>
</dbReference>
<feature type="transmembrane region" description="Helical" evidence="6">
    <location>
        <begin position="71"/>
        <end position="89"/>
    </location>
</feature>
<dbReference type="InterPro" id="IPR036259">
    <property type="entry name" value="MFS_trans_sf"/>
</dbReference>
<dbReference type="Gene3D" id="1.20.1250.20">
    <property type="entry name" value="MFS general substrate transporter like domains"/>
    <property type="match status" value="1"/>
</dbReference>
<evidence type="ECO:0000256" key="4">
    <source>
        <dbReference type="ARBA" id="ARBA00023136"/>
    </source>
</evidence>
<evidence type="ECO:0000256" key="2">
    <source>
        <dbReference type="ARBA" id="ARBA00022692"/>
    </source>
</evidence>
<dbReference type="Proteomes" id="UP000475666">
    <property type="component" value="Unassembled WGS sequence"/>
</dbReference>
<evidence type="ECO:0000313" key="9">
    <source>
        <dbReference type="Proteomes" id="UP000475666"/>
    </source>
</evidence>
<comment type="caution">
    <text evidence="8">The sequence shown here is derived from an EMBL/GenBank/DDBJ whole genome shotgun (WGS) entry which is preliminary data.</text>
</comment>
<sequence length="210" mass="21354">MRTRDGRGITVPVIVLGLCGGGLTVIIPAATENFSDVITSGYSFAAFSLGGAVGGLLYGRRTWTASLRIRYVAASAALAAGALLLAALSTSPLTILAVFCVGLPMTPIFVIAYLLVDERIETSRHAEANAWLGSGYNLGSAAGAALGGQLLGLTGPRVVALGLAGVAAIATVVAQRLPRTSPLSPDDPSDGSTQRQPHSTEQSNGVTHQA</sequence>
<dbReference type="PANTHER" id="PTHR23542">
    <property type="match status" value="1"/>
</dbReference>